<dbReference type="KEGG" id="gry:D7I44_03020"/>
<dbReference type="PRINTS" id="PR00080">
    <property type="entry name" value="SDRFAMILY"/>
</dbReference>
<comment type="similarity">
    <text evidence="1">Belongs to the short-chain dehydrogenases/reductases (SDR) family.</text>
</comment>
<dbReference type="SUPFAM" id="SSF51735">
    <property type="entry name" value="NAD(P)-binding Rossmann-fold domains"/>
    <property type="match status" value="1"/>
</dbReference>
<dbReference type="RefSeq" id="WP_120788127.1">
    <property type="nucleotide sequence ID" value="NZ_CP032624.1"/>
</dbReference>
<evidence type="ECO:0000313" key="4">
    <source>
        <dbReference type="Proteomes" id="UP000275069"/>
    </source>
</evidence>
<proteinExistence type="inferred from homology"/>
<dbReference type="Gene3D" id="3.40.50.720">
    <property type="entry name" value="NAD(P)-binding Rossmann-like Domain"/>
    <property type="match status" value="1"/>
</dbReference>
<dbReference type="EMBL" id="CP032624">
    <property type="protein sequence ID" value="AYG02593.1"/>
    <property type="molecule type" value="Genomic_DNA"/>
</dbReference>
<dbReference type="InterPro" id="IPR002347">
    <property type="entry name" value="SDR_fam"/>
</dbReference>
<evidence type="ECO:0000256" key="1">
    <source>
        <dbReference type="ARBA" id="ARBA00006484"/>
    </source>
</evidence>
<reference evidence="3 4" key="1">
    <citation type="submission" date="2018-09" db="EMBL/GenBank/DDBJ databases">
        <title>Genome sequencing of strain 2DFW10M-5.</title>
        <authorList>
            <person name="Heo J."/>
            <person name="Kim S.-J."/>
            <person name="Kwon S.-W."/>
        </authorList>
    </citation>
    <scope>NUCLEOTIDE SEQUENCE [LARGE SCALE GENOMIC DNA]</scope>
    <source>
        <strain evidence="3 4">2DFW10M-5</strain>
    </source>
</reference>
<dbReference type="PANTHER" id="PTHR24321:SF8">
    <property type="entry name" value="ESTRADIOL 17-BETA-DEHYDROGENASE 8-RELATED"/>
    <property type="match status" value="1"/>
</dbReference>
<dbReference type="Pfam" id="PF13561">
    <property type="entry name" value="adh_short_C2"/>
    <property type="match status" value="1"/>
</dbReference>
<keyword evidence="2" id="KW-0560">Oxidoreductase</keyword>
<evidence type="ECO:0000313" key="3">
    <source>
        <dbReference type="EMBL" id="AYG02593.1"/>
    </source>
</evidence>
<name>A0A387BFA3_9MICO</name>
<dbReference type="GO" id="GO:0016491">
    <property type="term" value="F:oxidoreductase activity"/>
    <property type="evidence" value="ECO:0007669"/>
    <property type="project" value="UniProtKB-KW"/>
</dbReference>
<dbReference type="PANTHER" id="PTHR24321">
    <property type="entry name" value="DEHYDROGENASES, SHORT CHAIN"/>
    <property type="match status" value="1"/>
</dbReference>
<dbReference type="PROSITE" id="PS00061">
    <property type="entry name" value="ADH_SHORT"/>
    <property type="match status" value="1"/>
</dbReference>
<dbReference type="PRINTS" id="PR00081">
    <property type="entry name" value="GDHRDH"/>
</dbReference>
<dbReference type="InterPro" id="IPR036291">
    <property type="entry name" value="NAD(P)-bd_dom_sf"/>
</dbReference>
<dbReference type="Proteomes" id="UP000275069">
    <property type="component" value="Chromosome"/>
</dbReference>
<dbReference type="OrthoDB" id="517007at2"/>
<protein>
    <submittedName>
        <fullName evidence="3">SDR family oxidoreductase</fullName>
    </submittedName>
</protein>
<evidence type="ECO:0000256" key="2">
    <source>
        <dbReference type="ARBA" id="ARBA00023002"/>
    </source>
</evidence>
<sequence>MYDYFAGRTALVTGAASGIGKAVAEQLAAEGANVVVADLKLDAAQTVVDELVAAGGSAAPFAGDVSDPAVVKAAVDFAVEEFGALHLAVNNAGIGGPQGPLADYDDSDGFAAYHQLMGVNLHSVYYGMRYEIPALLAAGGGAIVNMSSILGLVAEPSATPYTTAKHGVSGMTKAAGATYASQGIRINSVHPGYIDTPLLAAMPAEYKQVLISKHPAGRLGTADEVANLVLFLLSDKAAFINGTQHVVDGGYTTV</sequence>
<dbReference type="NCBIfam" id="NF005559">
    <property type="entry name" value="PRK07231.1"/>
    <property type="match status" value="1"/>
</dbReference>
<dbReference type="FunFam" id="3.40.50.720:FF:000084">
    <property type="entry name" value="Short-chain dehydrogenase reductase"/>
    <property type="match status" value="1"/>
</dbReference>
<dbReference type="AlphaFoldDB" id="A0A387BFA3"/>
<accession>A0A387BFA3</accession>
<keyword evidence="4" id="KW-1185">Reference proteome</keyword>
<organism evidence="3 4">
    <name type="scientific">Gryllotalpicola protaetiae</name>
    <dbReference type="NCBI Taxonomy" id="2419771"/>
    <lineage>
        <taxon>Bacteria</taxon>
        <taxon>Bacillati</taxon>
        <taxon>Actinomycetota</taxon>
        <taxon>Actinomycetes</taxon>
        <taxon>Micrococcales</taxon>
        <taxon>Microbacteriaceae</taxon>
        <taxon>Gryllotalpicola</taxon>
    </lineage>
</organism>
<dbReference type="InterPro" id="IPR020904">
    <property type="entry name" value="Sc_DH/Rdtase_CS"/>
</dbReference>
<gene>
    <name evidence="3" type="ORF">D7I44_03020</name>
</gene>